<sequence length="176" mass="19752">MSNKYIIKYTLVIFSIFLMISCETNTEGTDETIQMVDWSERTASIPAKDSLINGQTYLSIYSQIYSYTLHGKHDLTTTVSIRNTSDKDTIYIKKADYYDHKGALIRSYMKSSVYMAPLETLEIVIAKDDNHGGSGANFIFDWAAQKNSSIPHFEGIMISTAGQQGLSFSTQGVRTK</sequence>
<comment type="caution">
    <text evidence="1">The sequence shown here is derived from an EMBL/GenBank/DDBJ whole genome shotgun (WGS) entry which is preliminary data.</text>
</comment>
<dbReference type="InterPro" id="IPR021471">
    <property type="entry name" value="DUF3124"/>
</dbReference>
<evidence type="ECO:0000313" key="1">
    <source>
        <dbReference type="EMBL" id="MCF8714546.1"/>
    </source>
</evidence>
<evidence type="ECO:0000313" key="2">
    <source>
        <dbReference type="Proteomes" id="UP000829517"/>
    </source>
</evidence>
<name>A0ABS9J2A2_9FLAO</name>
<organism evidence="1 2">
    <name type="scientific">Joostella atrarenae</name>
    <dbReference type="NCBI Taxonomy" id="679257"/>
    <lineage>
        <taxon>Bacteria</taxon>
        <taxon>Pseudomonadati</taxon>
        <taxon>Bacteroidota</taxon>
        <taxon>Flavobacteriia</taxon>
        <taxon>Flavobacteriales</taxon>
        <taxon>Flavobacteriaceae</taxon>
        <taxon>Joostella</taxon>
    </lineage>
</organism>
<reference evidence="1 2" key="1">
    <citation type="submission" date="2021-01" db="EMBL/GenBank/DDBJ databases">
        <title>Genome sequencing of Joostella atrarenae M1-2 (= KCTC 23194).</title>
        <authorList>
            <person name="Zakaria M.R."/>
            <person name="Lam M.Q."/>
            <person name="Chong C.S."/>
        </authorList>
    </citation>
    <scope>NUCLEOTIDE SEQUENCE [LARGE SCALE GENOMIC DNA]</scope>
    <source>
        <strain evidence="1 2">M1-2</strain>
    </source>
</reference>
<dbReference type="RefSeq" id="WP_236958510.1">
    <property type="nucleotide sequence ID" value="NZ_JAETXX010000003.1"/>
</dbReference>
<gene>
    <name evidence="1" type="ORF">JM658_06845</name>
</gene>
<dbReference type="PROSITE" id="PS51257">
    <property type="entry name" value="PROKAR_LIPOPROTEIN"/>
    <property type="match status" value="1"/>
</dbReference>
<dbReference type="Proteomes" id="UP000829517">
    <property type="component" value="Unassembled WGS sequence"/>
</dbReference>
<dbReference type="Pfam" id="PF11322">
    <property type="entry name" value="DUF3124"/>
    <property type="match status" value="1"/>
</dbReference>
<accession>A0ABS9J2A2</accession>
<keyword evidence="2" id="KW-1185">Reference proteome</keyword>
<proteinExistence type="predicted"/>
<dbReference type="EMBL" id="JAETXX010000003">
    <property type="protein sequence ID" value="MCF8714546.1"/>
    <property type="molecule type" value="Genomic_DNA"/>
</dbReference>
<protein>
    <submittedName>
        <fullName evidence="1">DUF3124 domain-containing protein</fullName>
    </submittedName>
</protein>